<protein>
    <recommendedName>
        <fullName evidence="3">F-box domain-containing protein</fullName>
    </recommendedName>
</protein>
<reference evidence="2" key="1">
    <citation type="journal article" date="2014" name="Proc. Natl. Acad. Sci. U.S.A.">
        <title>Extensive sampling of basidiomycete genomes demonstrates inadequacy of the white-rot/brown-rot paradigm for wood decay fungi.</title>
        <authorList>
            <person name="Riley R."/>
            <person name="Salamov A.A."/>
            <person name="Brown D.W."/>
            <person name="Nagy L.G."/>
            <person name="Floudas D."/>
            <person name="Held B.W."/>
            <person name="Levasseur A."/>
            <person name="Lombard V."/>
            <person name="Morin E."/>
            <person name="Otillar R."/>
            <person name="Lindquist E.A."/>
            <person name="Sun H."/>
            <person name="LaButti K.M."/>
            <person name="Schmutz J."/>
            <person name="Jabbour D."/>
            <person name="Luo H."/>
            <person name="Baker S.E."/>
            <person name="Pisabarro A.G."/>
            <person name="Walton J.D."/>
            <person name="Blanchette R.A."/>
            <person name="Henrissat B."/>
            <person name="Martin F."/>
            <person name="Cullen D."/>
            <person name="Hibbett D.S."/>
            <person name="Grigoriev I.V."/>
        </authorList>
    </citation>
    <scope>NUCLEOTIDE SEQUENCE [LARGE SCALE GENOMIC DNA]</scope>
    <source>
        <strain evidence="2">FD-172 SS1</strain>
    </source>
</reference>
<name>A0A067M133_BOTB1</name>
<evidence type="ECO:0008006" key="3">
    <source>
        <dbReference type="Google" id="ProtNLM"/>
    </source>
</evidence>
<dbReference type="Proteomes" id="UP000027195">
    <property type="component" value="Unassembled WGS sequence"/>
</dbReference>
<gene>
    <name evidence="1" type="ORF">BOTBODRAFT_179011</name>
</gene>
<organism evidence="1 2">
    <name type="scientific">Botryobasidium botryosum (strain FD-172 SS1)</name>
    <dbReference type="NCBI Taxonomy" id="930990"/>
    <lineage>
        <taxon>Eukaryota</taxon>
        <taxon>Fungi</taxon>
        <taxon>Dikarya</taxon>
        <taxon>Basidiomycota</taxon>
        <taxon>Agaricomycotina</taxon>
        <taxon>Agaricomycetes</taxon>
        <taxon>Cantharellales</taxon>
        <taxon>Botryobasidiaceae</taxon>
        <taxon>Botryobasidium</taxon>
    </lineage>
</organism>
<accession>A0A067M133</accession>
<sequence>MSLTSLNYDILSNICSLFKTRRSLLDLALTCRTLHSVIIPAFLYEQLEFPRRLYDSESLVRFQSFVHAIHAADSTAASAIRHIEVPNVECLRSFWTQSIPLMRNLCSIAVPEWFTPTEWLSPMPHLHTLSLQGCDDDCLEPLRELSGLRSLSIGLAYPIELTLDSALTVALLNSRGTLTKLSLTNFKWRLPTRSADLGELVWPNVVELSILDHAEDNSVMDFNLIHHFPSVHLFDCTENIRWDRPFSVPFLTRLLSLDAPFHLVTYARRIGAPLQRAVIYAPDKYVTLNSYLPPDIRSVTFDYGPKCTVHPFRQLEGLAAACHALTYLAVDCQYYYQLNLSHHITKESALQSLSKLSIECLFLTWPVRGGRARQEVRQLHMEEFAAYAFQFMPSLRFIALHSTYDHTTYWRRTIGADGTFLGYSQVLDEEGPDYLDYYEWRWRDQPECTAEMGEDA</sequence>
<evidence type="ECO:0000313" key="2">
    <source>
        <dbReference type="Proteomes" id="UP000027195"/>
    </source>
</evidence>
<evidence type="ECO:0000313" key="1">
    <source>
        <dbReference type="EMBL" id="KDQ09463.1"/>
    </source>
</evidence>
<dbReference type="HOGENOM" id="CLU_039742_1_0_1"/>
<proteinExistence type="predicted"/>
<dbReference type="EMBL" id="KL198078">
    <property type="protein sequence ID" value="KDQ09463.1"/>
    <property type="molecule type" value="Genomic_DNA"/>
</dbReference>
<keyword evidence="2" id="KW-1185">Reference proteome</keyword>
<dbReference type="InParanoid" id="A0A067M133"/>
<dbReference type="AlphaFoldDB" id="A0A067M133"/>